<evidence type="ECO:0000313" key="6">
    <source>
        <dbReference type="EMBL" id="MDG3016455.1"/>
    </source>
</evidence>
<dbReference type="PANTHER" id="PTHR43667">
    <property type="entry name" value="CYCLOPROPANE-FATTY-ACYL-PHOSPHOLIPID SYNTHASE"/>
    <property type="match status" value="1"/>
</dbReference>
<dbReference type="Pfam" id="PF02353">
    <property type="entry name" value="CMAS"/>
    <property type="match status" value="1"/>
</dbReference>
<name>A0A9X4M1U0_9ACTN</name>
<evidence type="ECO:0000256" key="3">
    <source>
        <dbReference type="ARBA" id="ARBA00022679"/>
    </source>
</evidence>
<dbReference type="PANTHER" id="PTHR43667:SF1">
    <property type="entry name" value="CYCLOPROPANE-FATTY-ACYL-PHOSPHOLIPID SYNTHASE"/>
    <property type="match status" value="1"/>
</dbReference>
<dbReference type="Proteomes" id="UP001152755">
    <property type="component" value="Unassembled WGS sequence"/>
</dbReference>
<accession>A0A9X4M1U0</accession>
<dbReference type="GO" id="GO:0032259">
    <property type="term" value="P:methylation"/>
    <property type="evidence" value="ECO:0007669"/>
    <property type="project" value="UniProtKB-KW"/>
</dbReference>
<evidence type="ECO:0000256" key="5">
    <source>
        <dbReference type="ARBA" id="ARBA00023098"/>
    </source>
</evidence>
<dbReference type="EMBL" id="JANRHA010000013">
    <property type="protein sequence ID" value="MDG3016455.1"/>
    <property type="molecule type" value="Genomic_DNA"/>
</dbReference>
<reference evidence="6" key="1">
    <citation type="submission" date="2022-08" db="EMBL/GenBank/DDBJ databases">
        <title>Genome analysis of Corynebacteriales strain.</title>
        <authorList>
            <person name="Lee S.D."/>
        </authorList>
    </citation>
    <scope>NUCLEOTIDE SEQUENCE</scope>
    <source>
        <strain evidence="6">D3-21</strain>
    </source>
</reference>
<organism evidence="6 7">
    <name type="scientific">Speluncibacter jeojiensis</name>
    <dbReference type="NCBI Taxonomy" id="2710754"/>
    <lineage>
        <taxon>Bacteria</taxon>
        <taxon>Bacillati</taxon>
        <taxon>Actinomycetota</taxon>
        <taxon>Actinomycetes</taxon>
        <taxon>Mycobacteriales</taxon>
        <taxon>Speluncibacteraceae</taxon>
        <taxon>Speluncibacter</taxon>
    </lineage>
</organism>
<dbReference type="GO" id="GO:0006629">
    <property type="term" value="P:lipid metabolic process"/>
    <property type="evidence" value="ECO:0007669"/>
    <property type="project" value="UniProtKB-KW"/>
</dbReference>
<dbReference type="AlphaFoldDB" id="A0A9X4M1U0"/>
<comment type="similarity">
    <text evidence="1">Belongs to the CFA/CMAS family.</text>
</comment>
<dbReference type="GO" id="GO:0008168">
    <property type="term" value="F:methyltransferase activity"/>
    <property type="evidence" value="ECO:0007669"/>
    <property type="project" value="UniProtKB-KW"/>
</dbReference>
<sequence length="168" mass="19885">MQGWEEFDEPVDRIVSIGAFEHFRRQRYDAFFERCRSILPDDGRMLLHSITTYTREDLQHMGIAVTREDALFLRFIMREIFPGGQLPLREMVTQTGRKHGFWIQKIESLQPHYAHTLDHWAASLSDHREQAIALASAETYEKYMKYLTGCARNFRRGLIDVQQFTMIK</sequence>
<evidence type="ECO:0000256" key="4">
    <source>
        <dbReference type="ARBA" id="ARBA00022691"/>
    </source>
</evidence>
<comment type="caution">
    <text evidence="6">The sequence shown here is derived from an EMBL/GenBank/DDBJ whole genome shotgun (WGS) entry which is preliminary data.</text>
</comment>
<evidence type="ECO:0000256" key="1">
    <source>
        <dbReference type="ARBA" id="ARBA00010815"/>
    </source>
</evidence>
<evidence type="ECO:0000313" key="7">
    <source>
        <dbReference type="Proteomes" id="UP001152755"/>
    </source>
</evidence>
<evidence type="ECO:0000256" key="2">
    <source>
        <dbReference type="ARBA" id="ARBA00022603"/>
    </source>
</evidence>
<keyword evidence="7" id="KW-1185">Reference proteome</keyword>
<dbReference type="CDD" id="cd02440">
    <property type="entry name" value="AdoMet_MTases"/>
    <property type="match status" value="1"/>
</dbReference>
<dbReference type="InterPro" id="IPR029063">
    <property type="entry name" value="SAM-dependent_MTases_sf"/>
</dbReference>
<dbReference type="SUPFAM" id="SSF53335">
    <property type="entry name" value="S-adenosyl-L-methionine-dependent methyltransferases"/>
    <property type="match status" value="1"/>
</dbReference>
<dbReference type="Gene3D" id="3.40.50.150">
    <property type="entry name" value="Vaccinia Virus protein VP39"/>
    <property type="match status" value="1"/>
</dbReference>
<keyword evidence="5" id="KW-0443">Lipid metabolism</keyword>
<keyword evidence="3" id="KW-0808">Transferase</keyword>
<keyword evidence="2 6" id="KW-0489">Methyltransferase</keyword>
<protein>
    <submittedName>
        <fullName evidence="6">Class I SAM-dependent methyltransferase</fullName>
    </submittedName>
</protein>
<dbReference type="InterPro" id="IPR050723">
    <property type="entry name" value="CFA/CMAS"/>
</dbReference>
<gene>
    <name evidence="6" type="ORF">NVS88_18015</name>
</gene>
<keyword evidence="4" id="KW-0949">S-adenosyl-L-methionine</keyword>
<proteinExistence type="inferred from homology"/>